<feature type="region of interest" description="Disordered" evidence="5">
    <location>
        <begin position="210"/>
        <end position="254"/>
    </location>
</feature>
<feature type="compositionally biased region" description="Low complexity" evidence="5">
    <location>
        <begin position="875"/>
        <end position="889"/>
    </location>
</feature>
<feature type="domain" description="WW" evidence="8">
    <location>
        <begin position="270"/>
        <end position="304"/>
    </location>
</feature>
<dbReference type="GO" id="GO:0005886">
    <property type="term" value="C:plasma membrane"/>
    <property type="evidence" value="ECO:0007669"/>
    <property type="project" value="TreeGrafter"/>
</dbReference>
<feature type="region of interest" description="Disordered" evidence="5">
    <location>
        <begin position="808"/>
        <end position="918"/>
    </location>
</feature>
<dbReference type="PROSITE" id="PS50212">
    <property type="entry name" value="RASGEF_NTER"/>
    <property type="match status" value="1"/>
</dbReference>
<sequence length="1346" mass="148635">MATVTASSYRSNSTFVASSSSTTSTSLQSSNLSAFDSVAQQDSEFDDDAYPLFCRALYDYTAQDTSALSFRKGEIIEILSQQPSGWWDGLLGDERGWFPSNYVAIISEEEAELAFSGSDFSNAEVHVQQIPSTSSQSRQSVVDMSEALMRGGSQEDSEQWLQSLGGDARGGLDELANATLDNGSAPSSEYWMPRVAPSGQIYYVNTRTGQQSRDLPQEADDETSDSDLAGLTSQSSSRSGTSAGLGFSVDTIDQQRPNGAAAGFGLLRRTGTPEPWVKKLADDGMSYYYLNTQDGQVQWTRPEPSHVDPQPSSTSYPSNNPSAQSSSRTSPQVNGARRTSVYSDTSDVHPADPDTARPHVNGFTNGRHAPTKPSEPQLTIAERIAQSLQQALAPPPPELITDLSASAKASIHAVVENIQSSSVKRHPEDDQRMDDLIHSVVLAVRNLLYISAVPTGQIPTNVLPPDARDWKQHSSSHSPLKPAQRKVTATLSRLVLSARAIQYDSGSSVADTLNRIEVDAEELERAVLSFVLEVQRMQHSGADGPALPPMKRLRAVFGTANIGLGLPGAGAAGSWKGFGWVSLDDEACAPQKILRPEVVEEVGESCTRLYLSLGMLGVAVKTPEESAVDQIHSFARQIVGEVSSFLTNVADINIMHHVDIDSLRPDSDTSSNVLYARTVEKARHLVRKLEVAVQSVYDDCSALLLQAQSMHDVEPGQPHDERDVACDMLNILVTSLKANLTVVHQTLEAVLALGHEQSDISQGDYRGSIEDRMSRQSLIGFEFGGALRPLSIIPQSLSEAQEDLVDDSWMLEPPRKKSQPQVPLEPNRYNPNGPPRRPNVSQPSSSQGHERNDSLDYADSIQDDPTSEYEDDSPRPGGKAPGPKGKSNKLLQILGPGAPSAPPEIPPPPEEKEKPWYLGPDSPPEELILDSDKTVKGGTLKALVERLTSHDIADPNYSKAFLMTFKSFTTLDELFDCLVERFRIQPPPKLMPPETEQWVKMKQKIVQARVINTFKSMVTDDDVLEKEDMYILDRIKAFAQSQDAVHLPAAKQLVVMIDRTKQTGGTKIISTNPAPPPPPIFPKANRKLKLLDIEPLELARQLTLLESQLYQKIRPMECLQRAREQKSENMDNIAFVIQTSNRIADWVAESVLSKDDSRRRAATVKHLISVADRCRTLNNFSTMIAIISGLNTPPIRRLKRTWEQVSQRYMAQFGACEVTLDSNRNFNKYRSMLNSVVPPCVPFIGVFLSTLQFIQDGNPDNLPGNFINFKKRQKASEVISDIKRWQAHSFNFHHVPAIRDYIEESLAAFSDTRVSSERFWAMSLEREPREREDEKMARLLQESGFL</sequence>
<accession>A0AAW0DYR6</accession>
<feature type="compositionally biased region" description="Pro residues" evidence="5">
    <location>
        <begin position="899"/>
        <end position="908"/>
    </location>
</feature>
<evidence type="ECO:0000256" key="1">
    <source>
        <dbReference type="ARBA" id="ARBA00022443"/>
    </source>
</evidence>
<keyword evidence="1 4" id="KW-0728">SH3 domain</keyword>
<evidence type="ECO:0000259" key="6">
    <source>
        <dbReference type="PROSITE" id="PS50002"/>
    </source>
</evidence>
<dbReference type="PANTHER" id="PTHR23113:SF368">
    <property type="entry name" value="CELL DIVISION CONTROL PROTEIN 25"/>
    <property type="match status" value="1"/>
</dbReference>
<dbReference type="SMART" id="SM00229">
    <property type="entry name" value="RasGEFN"/>
    <property type="match status" value="1"/>
</dbReference>
<protein>
    <submittedName>
        <fullName evidence="10">Cell division cycle-related protein</fullName>
    </submittedName>
</protein>
<keyword evidence="11" id="KW-1185">Reference proteome</keyword>
<dbReference type="GO" id="GO:0007265">
    <property type="term" value="P:Ras protein signal transduction"/>
    <property type="evidence" value="ECO:0007669"/>
    <property type="project" value="TreeGrafter"/>
</dbReference>
<dbReference type="SMART" id="SM00326">
    <property type="entry name" value="SH3"/>
    <property type="match status" value="1"/>
</dbReference>
<dbReference type="PROSITE" id="PS50002">
    <property type="entry name" value="SH3"/>
    <property type="match status" value="1"/>
</dbReference>
<dbReference type="InterPro" id="IPR001202">
    <property type="entry name" value="WW_dom"/>
</dbReference>
<dbReference type="PROSITE" id="PS50020">
    <property type="entry name" value="WW_DOMAIN_2"/>
    <property type="match status" value="1"/>
</dbReference>
<dbReference type="InterPro" id="IPR036964">
    <property type="entry name" value="RASGEF_cat_dom_sf"/>
</dbReference>
<feature type="region of interest" description="Disordered" evidence="5">
    <location>
        <begin position="299"/>
        <end position="374"/>
    </location>
</feature>
<dbReference type="Pfam" id="PF00618">
    <property type="entry name" value="RasGEF_N"/>
    <property type="match status" value="1"/>
</dbReference>
<keyword evidence="2 3" id="KW-0344">Guanine-nucleotide releasing factor</keyword>
<dbReference type="SMART" id="SM00456">
    <property type="entry name" value="WW"/>
    <property type="match status" value="2"/>
</dbReference>
<dbReference type="EMBL" id="JAYKXP010000006">
    <property type="protein sequence ID" value="KAK7056677.1"/>
    <property type="molecule type" value="Genomic_DNA"/>
</dbReference>
<dbReference type="Pfam" id="PF00617">
    <property type="entry name" value="RasGEF"/>
    <property type="match status" value="1"/>
</dbReference>
<dbReference type="Gene3D" id="2.30.30.40">
    <property type="entry name" value="SH3 Domains"/>
    <property type="match status" value="1"/>
</dbReference>
<feature type="domain" description="N-terminal Ras-GEF" evidence="9">
    <location>
        <begin position="931"/>
        <end position="1062"/>
    </location>
</feature>
<dbReference type="Pfam" id="PF00018">
    <property type="entry name" value="SH3_1"/>
    <property type="match status" value="1"/>
</dbReference>
<proteinExistence type="predicted"/>
<dbReference type="CDD" id="cd00201">
    <property type="entry name" value="WW"/>
    <property type="match status" value="1"/>
</dbReference>
<dbReference type="Gene3D" id="1.20.870.10">
    <property type="entry name" value="Son of sevenless (SoS) protein Chain: S domain 1"/>
    <property type="match status" value="1"/>
</dbReference>
<evidence type="ECO:0000256" key="4">
    <source>
        <dbReference type="PROSITE-ProRule" id="PRU00192"/>
    </source>
</evidence>
<dbReference type="InterPro" id="IPR001452">
    <property type="entry name" value="SH3_domain"/>
</dbReference>
<dbReference type="Proteomes" id="UP001383192">
    <property type="component" value="Unassembled WGS sequence"/>
</dbReference>
<feature type="domain" description="SH3" evidence="6">
    <location>
        <begin position="49"/>
        <end position="108"/>
    </location>
</feature>
<dbReference type="InterPro" id="IPR023578">
    <property type="entry name" value="Ras_GEF_dom_sf"/>
</dbReference>
<dbReference type="Gene3D" id="2.20.70.10">
    <property type="match status" value="2"/>
</dbReference>
<reference evidence="10 11" key="1">
    <citation type="submission" date="2024-01" db="EMBL/GenBank/DDBJ databases">
        <title>A draft genome for a cacao thread blight-causing isolate of Paramarasmius palmivorus.</title>
        <authorList>
            <person name="Baruah I.K."/>
            <person name="Bukari Y."/>
            <person name="Amoako-Attah I."/>
            <person name="Meinhardt L.W."/>
            <person name="Bailey B.A."/>
            <person name="Cohen S.P."/>
        </authorList>
    </citation>
    <scope>NUCLEOTIDE SEQUENCE [LARGE SCALE GENOMIC DNA]</scope>
    <source>
        <strain evidence="10 11">GH-12</strain>
    </source>
</reference>
<dbReference type="GO" id="GO:0051301">
    <property type="term" value="P:cell division"/>
    <property type="evidence" value="ECO:0007669"/>
    <property type="project" value="UniProtKB-KW"/>
</dbReference>
<keyword evidence="10" id="KW-0132">Cell division</keyword>
<feature type="compositionally biased region" description="Basic and acidic residues" evidence="5">
    <location>
        <begin position="346"/>
        <end position="357"/>
    </location>
</feature>
<name>A0AAW0DYR6_9AGAR</name>
<evidence type="ECO:0000313" key="11">
    <source>
        <dbReference type="Proteomes" id="UP001383192"/>
    </source>
</evidence>
<comment type="caution">
    <text evidence="10">The sequence shown here is derived from an EMBL/GenBank/DDBJ whole genome shotgun (WGS) entry which is preliminary data.</text>
</comment>
<feature type="compositionally biased region" description="Polar residues" evidence="5">
    <location>
        <begin position="1"/>
        <end position="10"/>
    </location>
</feature>
<dbReference type="GO" id="GO:0005085">
    <property type="term" value="F:guanyl-nucleotide exchange factor activity"/>
    <property type="evidence" value="ECO:0007669"/>
    <property type="project" value="UniProtKB-KW"/>
</dbReference>
<feature type="compositionally biased region" description="Low complexity" evidence="5">
    <location>
        <begin position="228"/>
        <end position="246"/>
    </location>
</feature>
<dbReference type="CDD" id="cd00155">
    <property type="entry name" value="RasGEF"/>
    <property type="match status" value="1"/>
</dbReference>
<evidence type="ECO:0000259" key="7">
    <source>
        <dbReference type="PROSITE" id="PS50009"/>
    </source>
</evidence>
<dbReference type="InterPro" id="IPR001895">
    <property type="entry name" value="RASGEF_cat_dom"/>
</dbReference>
<feature type="compositionally biased region" description="Polar residues" evidence="5">
    <location>
        <begin position="323"/>
        <end position="333"/>
    </location>
</feature>
<dbReference type="SUPFAM" id="SSF50044">
    <property type="entry name" value="SH3-domain"/>
    <property type="match status" value="1"/>
</dbReference>
<evidence type="ECO:0000259" key="9">
    <source>
        <dbReference type="PROSITE" id="PS50212"/>
    </source>
</evidence>
<evidence type="ECO:0000313" key="10">
    <source>
        <dbReference type="EMBL" id="KAK7056677.1"/>
    </source>
</evidence>
<evidence type="ECO:0000259" key="8">
    <source>
        <dbReference type="PROSITE" id="PS50020"/>
    </source>
</evidence>
<gene>
    <name evidence="10" type="primary">CDC25_1</name>
    <name evidence="10" type="ORF">VNI00_002394</name>
</gene>
<feature type="compositionally biased region" description="Acidic residues" evidence="5">
    <location>
        <begin position="861"/>
        <end position="871"/>
    </location>
</feature>
<dbReference type="SMART" id="SM00147">
    <property type="entry name" value="RasGEF"/>
    <property type="match status" value="1"/>
</dbReference>
<evidence type="ECO:0000256" key="2">
    <source>
        <dbReference type="ARBA" id="ARBA00022658"/>
    </source>
</evidence>
<dbReference type="FunFam" id="2.30.30.40:FF:000072">
    <property type="entry name" value="Unconventional Myosin IB"/>
    <property type="match status" value="1"/>
</dbReference>
<feature type="compositionally biased region" description="Low complexity" evidence="5">
    <location>
        <begin position="11"/>
        <end position="29"/>
    </location>
</feature>
<dbReference type="CDD" id="cd06224">
    <property type="entry name" value="REM"/>
    <property type="match status" value="1"/>
</dbReference>
<dbReference type="Gene3D" id="1.10.840.10">
    <property type="entry name" value="Ras guanine-nucleotide exchange factors catalytic domain"/>
    <property type="match status" value="1"/>
</dbReference>
<evidence type="ECO:0000256" key="5">
    <source>
        <dbReference type="SAM" id="MobiDB-lite"/>
    </source>
</evidence>
<feature type="region of interest" description="Disordered" evidence="5">
    <location>
        <begin position="1"/>
        <end position="29"/>
    </location>
</feature>
<feature type="domain" description="Ras-GEF" evidence="7">
    <location>
        <begin position="1094"/>
        <end position="1329"/>
    </location>
</feature>
<dbReference type="PRINTS" id="PR00452">
    <property type="entry name" value="SH3DOMAIN"/>
</dbReference>
<dbReference type="CDD" id="cd11883">
    <property type="entry name" value="SH3_Sdc25"/>
    <property type="match status" value="1"/>
</dbReference>
<dbReference type="PROSITE" id="PS50009">
    <property type="entry name" value="RASGEF_CAT"/>
    <property type="match status" value="1"/>
</dbReference>
<keyword evidence="10" id="KW-0131">Cell cycle</keyword>
<dbReference type="InterPro" id="IPR036028">
    <property type="entry name" value="SH3-like_dom_sf"/>
</dbReference>
<dbReference type="InterPro" id="IPR000651">
    <property type="entry name" value="Ras-like_Gua-exchang_fac_N"/>
</dbReference>
<dbReference type="InterPro" id="IPR008937">
    <property type="entry name" value="Ras-like_GEF"/>
</dbReference>
<evidence type="ECO:0000256" key="3">
    <source>
        <dbReference type="PROSITE-ProRule" id="PRU00168"/>
    </source>
</evidence>
<organism evidence="10 11">
    <name type="scientific">Paramarasmius palmivorus</name>
    <dbReference type="NCBI Taxonomy" id="297713"/>
    <lineage>
        <taxon>Eukaryota</taxon>
        <taxon>Fungi</taxon>
        <taxon>Dikarya</taxon>
        <taxon>Basidiomycota</taxon>
        <taxon>Agaricomycotina</taxon>
        <taxon>Agaricomycetes</taxon>
        <taxon>Agaricomycetidae</taxon>
        <taxon>Agaricales</taxon>
        <taxon>Marasmiineae</taxon>
        <taxon>Marasmiaceae</taxon>
        <taxon>Paramarasmius</taxon>
    </lineage>
</organism>
<dbReference type="PANTHER" id="PTHR23113">
    <property type="entry name" value="GUANINE NUCLEOTIDE EXCHANGE FACTOR"/>
    <property type="match status" value="1"/>
</dbReference>
<dbReference type="SUPFAM" id="SSF48366">
    <property type="entry name" value="Ras GEF"/>
    <property type="match status" value="1"/>
</dbReference>
<feature type="compositionally biased region" description="Low complexity" evidence="5">
    <location>
        <begin position="309"/>
        <end position="322"/>
    </location>
</feature>